<evidence type="ECO:0000256" key="3">
    <source>
        <dbReference type="ARBA" id="ARBA00023015"/>
    </source>
</evidence>
<sequence length="573" mass="61223">MSTLGGGDFELVVRQQPKYACVAIGKGKERKPIDPPPIVQLLVNPRKDPARTFLQNPYLILTARLIRKGDEDQDEQAGPKENDLTGTLVSSLYSLKDTDNSQGGFFVFGDLSVRRVGTYRLAFILYELKLAEKECWLLSRTVSDPFVVYATKTFPGLAESTFLTRSFSDQGVRLRLRKDSRTVSTKKRTIGQADPMRASSQGMHQHGYLAHDGSHHHHHHHQQQQDLTLSPTGHSPHPLRRLSSLHDPVGMGGGGGGPLDRSRGSLSSQATSYYADSPQLRSAAGDYTATTGGSSYGYATTTATPYDVDHHHHKPPHKRARMSMDGGPGTSPDDDDSPHPHPGSGYEAETTSYGHGHHPYSSHSHAAGGPRTVPASLTSLYPVTTATTSTTSTPTAIPTGYVSGGVGGGGLPAMASPFASMHHPHHHQQQHMSLPRLDTSTISHHHPHNNHNHNHTSQQQQRQQQHLPHHHSPATAVSASTPTTTSTTTTPHSALHTTTAAAAAAAAAAHHAAAAAMFASGGGPGLPYHHHHHHPAAAVQSLHQQQLNGLGIVNALPGLELDGVGVGVGHGRH</sequence>
<evidence type="ECO:0000256" key="2">
    <source>
        <dbReference type="ARBA" id="ARBA00022969"/>
    </source>
</evidence>
<feature type="domain" description="Velvet" evidence="7">
    <location>
        <begin position="1"/>
        <end position="177"/>
    </location>
</feature>
<feature type="compositionally biased region" description="Low complexity" evidence="6">
    <location>
        <begin position="473"/>
        <end position="492"/>
    </location>
</feature>
<dbReference type="InterPro" id="IPR021740">
    <property type="entry name" value="Velvet"/>
</dbReference>
<feature type="compositionally biased region" description="Low complexity" evidence="6">
    <location>
        <begin position="455"/>
        <end position="466"/>
    </location>
</feature>
<feature type="compositionally biased region" description="Basic residues" evidence="6">
    <location>
        <begin position="311"/>
        <end position="321"/>
    </location>
</feature>
<reference evidence="8" key="1">
    <citation type="journal article" date="2023" name="Mol. Phylogenet. Evol.">
        <title>Genome-scale phylogeny and comparative genomics of the fungal order Sordariales.</title>
        <authorList>
            <person name="Hensen N."/>
            <person name="Bonometti L."/>
            <person name="Westerberg I."/>
            <person name="Brannstrom I.O."/>
            <person name="Guillou S."/>
            <person name="Cros-Aarteil S."/>
            <person name="Calhoun S."/>
            <person name="Haridas S."/>
            <person name="Kuo A."/>
            <person name="Mondo S."/>
            <person name="Pangilinan J."/>
            <person name="Riley R."/>
            <person name="LaButti K."/>
            <person name="Andreopoulos B."/>
            <person name="Lipzen A."/>
            <person name="Chen C."/>
            <person name="Yan M."/>
            <person name="Daum C."/>
            <person name="Ng V."/>
            <person name="Clum A."/>
            <person name="Steindorff A."/>
            <person name="Ohm R.A."/>
            <person name="Martin F."/>
            <person name="Silar P."/>
            <person name="Natvig D.O."/>
            <person name="Lalanne C."/>
            <person name="Gautier V."/>
            <person name="Ament-Velasquez S.L."/>
            <person name="Kruys A."/>
            <person name="Hutchinson M.I."/>
            <person name="Powell A.J."/>
            <person name="Barry K."/>
            <person name="Miller A.N."/>
            <person name="Grigoriev I.V."/>
            <person name="Debuchy R."/>
            <person name="Gladieux P."/>
            <person name="Hiltunen Thoren M."/>
            <person name="Johannesson H."/>
        </authorList>
    </citation>
    <scope>NUCLEOTIDE SEQUENCE</scope>
    <source>
        <strain evidence="8">CBS 333.67</strain>
    </source>
</reference>
<feature type="compositionally biased region" description="Basic residues" evidence="6">
    <location>
        <begin position="178"/>
        <end position="189"/>
    </location>
</feature>
<feature type="region of interest" description="Disordered" evidence="6">
    <location>
        <begin position="304"/>
        <end position="373"/>
    </location>
</feature>
<feature type="compositionally biased region" description="Polar residues" evidence="6">
    <location>
        <begin position="264"/>
        <end position="273"/>
    </location>
</feature>
<dbReference type="InterPro" id="IPR037525">
    <property type="entry name" value="Velvet_dom"/>
</dbReference>
<feature type="region of interest" description="Disordered" evidence="6">
    <location>
        <begin position="178"/>
        <end position="273"/>
    </location>
</feature>
<dbReference type="AlphaFoldDB" id="A0AAJ0LZH4"/>
<dbReference type="Pfam" id="PF11754">
    <property type="entry name" value="Velvet"/>
    <property type="match status" value="2"/>
</dbReference>
<keyword evidence="2" id="KW-0749">Sporulation</keyword>
<dbReference type="RefSeq" id="XP_062719174.1">
    <property type="nucleotide sequence ID" value="XM_062867136.1"/>
</dbReference>
<organism evidence="8 9">
    <name type="scientific">Chaetomium strumarium</name>
    <dbReference type="NCBI Taxonomy" id="1170767"/>
    <lineage>
        <taxon>Eukaryota</taxon>
        <taxon>Fungi</taxon>
        <taxon>Dikarya</taxon>
        <taxon>Ascomycota</taxon>
        <taxon>Pezizomycotina</taxon>
        <taxon>Sordariomycetes</taxon>
        <taxon>Sordariomycetidae</taxon>
        <taxon>Sordariales</taxon>
        <taxon>Chaetomiaceae</taxon>
        <taxon>Chaetomium</taxon>
    </lineage>
</organism>
<keyword evidence="5" id="KW-0539">Nucleus</keyword>
<dbReference type="PANTHER" id="PTHR33572">
    <property type="entry name" value="SPORE DEVELOPMENT REGULATOR VOSA"/>
    <property type="match status" value="1"/>
</dbReference>
<dbReference type="PROSITE" id="PS51821">
    <property type="entry name" value="VELVET"/>
    <property type="match status" value="1"/>
</dbReference>
<dbReference type="GO" id="GO:0005634">
    <property type="term" value="C:nucleus"/>
    <property type="evidence" value="ECO:0007669"/>
    <property type="project" value="UniProtKB-SubCell"/>
</dbReference>
<dbReference type="PANTHER" id="PTHR33572:SF18">
    <property type="entry name" value="SPORE DEVELOPMENT REGULATOR VOSA"/>
    <property type="match status" value="1"/>
</dbReference>
<gene>
    <name evidence="8" type="ORF">B0T15DRAFT_495952</name>
</gene>
<name>A0AAJ0LZH4_9PEZI</name>
<dbReference type="GeneID" id="87885965"/>
<dbReference type="Gene3D" id="2.60.40.3960">
    <property type="entry name" value="Velvet domain"/>
    <property type="match status" value="1"/>
</dbReference>
<keyword evidence="4" id="KW-0804">Transcription</keyword>
<protein>
    <submittedName>
        <fullName evidence="8">Velvet factor-domain-containing protein</fullName>
    </submittedName>
</protein>
<evidence type="ECO:0000256" key="4">
    <source>
        <dbReference type="ARBA" id="ARBA00023163"/>
    </source>
</evidence>
<accession>A0AAJ0LZH4</accession>
<dbReference type="InterPro" id="IPR038491">
    <property type="entry name" value="Velvet_dom_sf"/>
</dbReference>
<dbReference type="GO" id="GO:0030435">
    <property type="term" value="P:sporulation resulting in formation of a cellular spore"/>
    <property type="evidence" value="ECO:0007669"/>
    <property type="project" value="UniProtKB-KW"/>
</dbReference>
<evidence type="ECO:0000256" key="5">
    <source>
        <dbReference type="ARBA" id="ARBA00023242"/>
    </source>
</evidence>
<keyword evidence="3" id="KW-0805">Transcription regulation</keyword>
<comment type="caution">
    <text evidence="8">The sequence shown here is derived from an EMBL/GenBank/DDBJ whole genome shotgun (WGS) entry which is preliminary data.</text>
</comment>
<evidence type="ECO:0000313" key="9">
    <source>
        <dbReference type="Proteomes" id="UP001273166"/>
    </source>
</evidence>
<evidence type="ECO:0000256" key="6">
    <source>
        <dbReference type="SAM" id="MobiDB-lite"/>
    </source>
</evidence>
<proteinExistence type="predicted"/>
<dbReference type="EMBL" id="JAUDZG010000006">
    <property type="protein sequence ID" value="KAK3303394.1"/>
    <property type="molecule type" value="Genomic_DNA"/>
</dbReference>
<evidence type="ECO:0000259" key="7">
    <source>
        <dbReference type="PROSITE" id="PS51821"/>
    </source>
</evidence>
<evidence type="ECO:0000313" key="8">
    <source>
        <dbReference type="EMBL" id="KAK3303394.1"/>
    </source>
</evidence>
<dbReference type="Proteomes" id="UP001273166">
    <property type="component" value="Unassembled WGS sequence"/>
</dbReference>
<evidence type="ECO:0000256" key="1">
    <source>
        <dbReference type="ARBA" id="ARBA00004123"/>
    </source>
</evidence>
<feature type="region of interest" description="Disordered" evidence="6">
    <location>
        <begin position="439"/>
        <end position="492"/>
    </location>
</feature>
<comment type="subcellular location">
    <subcellularLocation>
        <location evidence="1">Nucleus</location>
    </subcellularLocation>
</comment>
<reference evidence="8" key="2">
    <citation type="submission" date="2023-06" db="EMBL/GenBank/DDBJ databases">
        <authorList>
            <consortium name="Lawrence Berkeley National Laboratory"/>
            <person name="Mondo S.J."/>
            <person name="Hensen N."/>
            <person name="Bonometti L."/>
            <person name="Westerberg I."/>
            <person name="Brannstrom I.O."/>
            <person name="Guillou S."/>
            <person name="Cros-Aarteil S."/>
            <person name="Calhoun S."/>
            <person name="Haridas S."/>
            <person name="Kuo A."/>
            <person name="Pangilinan J."/>
            <person name="Riley R."/>
            <person name="Labutti K."/>
            <person name="Andreopoulos B."/>
            <person name="Lipzen A."/>
            <person name="Chen C."/>
            <person name="Yanf M."/>
            <person name="Daum C."/>
            <person name="Ng V."/>
            <person name="Clum A."/>
            <person name="Steindorff A."/>
            <person name="Ohm R."/>
            <person name="Martin F."/>
            <person name="Silar P."/>
            <person name="Natvig D."/>
            <person name="Lalanne C."/>
            <person name="Gautier V."/>
            <person name="Ament-Velasquez S.L."/>
            <person name="Kruys A."/>
            <person name="Hutchinson M.I."/>
            <person name="Powell A.J."/>
            <person name="Barry K."/>
            <person name="Miller A.N."/>
            <person name="Grigoriev I.V."/>
            <person name="Debuchy R."/>
            <person name="Gladieux P."/>
            <person name="Thoren M.H."/>
            <person name="Johannesson H."/>
        </authorList>
    </citation>
    <scope>NUCLEOTIDE SEQUENCE</scope>
    <source>
        <strain evidence="8">CBS 333.67</strain>
    </source>
</reference>
<keyword evidence="9" id="KW-1185">Reference proteome</keyword>
<feature type="compositionally biased region" description="Basic residues" evidence="6">
    <location>
        <begin position="443"/>
        <end position="454"/>
    </location>
</feature>